<feature type="compositionally biased region" description="Basic and acidic residues" evidence="2">
    <location>
        <begin position="219"/>
        <end position="230"/>
    </location>
</feature>
<feature type="compositionally biased region" description="Gly residues" evidence="2">
    <location>
        <begin position="170"/>
        <end position="180"/>
    </location>
</feature>
<dbReference type="PANTHER" id="PTHR47251:SF1">
    <property type="entry name" value="FINGER DOMAIN PROTEIN, PUTATIVE (AFU_ORTHOLOGUE AFUA_3G04180)-RELATED"/>
    <property type="match status" value="1"/>
</dbReference>
<evidence type="ECO:0000256" key="2">
    <source>
        <dbReference type="SAM" id="MobiDB-lite"/>
    </source>
</evidence>
<reference evidence="4" key="1">
    <citation type="submission" date="2022-12" db="EMBL/GenBank/DDBJ databases">
        <authorList>
            <person name="Petersen C."/>
        </authorList>
    </citation>
    <scope>NUCLEOTIDE SEQUENCE</scope>
    <source>
        <strain evidence="4">IBT 16125</strain>
    </source>
</reference>
<keyword evidence="1" id="KW-0862">Zinc</keyword>
<feature type="region of interest" description="Disordered" evidence="2">
    <location>
        <begin position="126"/>
        <end position="254"/>
    </location>
</feature>
<dbReference type="SUPFAM" id="SSF57667">
    <property type="entry name" value="beta-beta-alpha zinc fingers"/>
    <property type="match status" value="1"/>
</dbReference>
<organism evidence="4 5">
    <name type="scientific">Penicillium daleae</name>
    <dbReference type="NCBI Taxonomy" id="63821"/>
    <lineage>
        <taxon>Eukaryota</taxon>
        <taxon>Fungi</taxon>
        <taxon>Dikarya</taxon>
        <taxon>Ascomycota</taxon>
        <taxon>Pezizomycotina</taxon>
        <taxon>Eurotiomycetes</taxon>
        <taxon>Eurotiomycetidae</taxon>
        <taxon>Eurotiales</taxon>
        <taxon>Aspergillaceae</taxon>
        <taxon>Penicillium</taxon>
    </lineage>
</organism>
<dbReference type="PANTHER" id="PTHR47251">
    <property type="entry name" value="FINGER DOMAIN PROTEIN, PUTATIVE (AFU_ORTHOLOGUE AFUA_3G04180)-RELATED"/>
    <property type="match status" value="1"/>
</dbReference>
<evidence type="ECO:0000256" key="1">
    <source>
        <dbReference type="PROSITE-ProRule" id="PRU00042"/>
    </source>
</evidence>
<accession>A0AAD6C7X3</accession>
<feature type="compositionally biased region" description="Basic and acidic residues" evidence="2">
    <location>
        <begin position="238"/>
        <end position="253"/>
    </location>
</feature>
<dbReference type="PROSITE" id="PS00028">
    <property type="entry name" value="ZINC_FINGER_C2H2_1"/>
    <property type="match status" value="1"/>
</dbReference>
<dbReference type="GO" id="GO:0008270">
    <property type="term" value="F:zinc ion binding"/>
    <property type="evidence" value="ECO:0007669"/>
    <property type="project" value="UniProtKB-KW"/>
</dbReference>
<feature type="compositionally biased region" description="Basic and acidic residues" evidence="2">
    <location>
        <begin position="126"/>
        <end position="153"/>
    </location>
</feature>
<gene>
    <name evidence="4" type="ORF">N7458_005185</name>
</gene>
<dbReference type="GeneID" id="81598810"/>
<dbReference type="PROSITE" id="PS50157">
    <property type="entry name" value="ZINC_FINGER_C2H2_2"/>
    <property type="match status" value="1"/>
</dbReference>
<dbReference type="Proteomes" id="UP001213681">
    <property type="component" value="Unassembled WGS sequence"/>
</dbReference>
<dbReference type="InterPro" id="IPR036236">
    <property type="entry name" value="Znf_C2H2_sf"/>
</dbReference>
<feature type="domain" description="C2H2-type" evidence="3">
    <location>
        <begin position="96"/>
        <end position="125"/>
    </location>
</feature>
<dbReference type="InterPro" id="IPR013087">
    <property type="entry name" value="Znf_C2H2_type"/>
</dbReference>
<comment type="caution">
    <text evidence="4">The sequence shown here is derived from an EMBL/GenBank/DDBJ whole genome shotgun (WGS) entry which is preliminary data.</text>
</comment>
<feature type="region of interest" description="Disordered" evidence="2">
    <location>
        <begin position="1"/>
        <end position="61"/>
    </location>
</feature>
<name>A0AAD6C7X3_9EURO</name>
<dbReference type="EMBL" id="JAPVEA010000005">
    <property type="protein sequence ID" value="KAJ5454229.1"/>
    <property type="molecule type" value="Genomic_DNA"/>
</dbReference>
<dbReference type="RefSeq" id="XP_056767185.1">
    <property type="nucleotide sequence ID" value="XM_056908567.1"/>
</dbReference>
<keyword evidence="5" id="KW-1185">Reference proteome</keyword>
<proteinExistence type="predicted"/>
<feature type="compositionally biased region" description="Basic and acidic residues" evidence="2">
    <location>
        <begin position="1"/>
        <end position="11"/>
    </location>
</feature>
<keyword evidence="1" id="KW-0479">Metal-binding</keyword>
<feature type="compositionally biased region" description="Gly residues" evidence="2">
    <location>
        <begin position="200"/>
        <end position="218"/>
    </location>
</feature>
<evidence type="ECO:0000313" key="4">
    <source>
        <dbReference type="EMBL" id="KAJ5454229.1"/>
    </source>
</evidence>
<protein>
    <recommendedName>
        <fullName evidence="3">C2H2-type domain-containing protein</fullName>
    </recommendedName>
</protein>
<evidence type="ECO:0000313" key="5">
    <source>
        <dbReference type="Proteomes" id="UP001213681"/>
    </source>
</evidence>
<dbReference type="AlphaFoldDB" id="A0AAD6C7X3"/>
<sequence>MSWEESRSLSKEEEEALEREDKKSGTVGESPPNRPLLIGAVRPSRPSLYKPSAKGTTHIRSQPTIYYSIPFPSPPRLTHPIYPIQTESARSALSSFTCTLCNKSYSRHPEYEAHISSYDHQHRKRLADLKQLSRDPNAAEKARRAERKADAEAGLKVLDAPVNAPVKGVKSGGGGGGGGPAAPVRKNVLGDEEEKEDSGGGEAGQGSGKESGGVGVDGRGGRGKEVRVDAESDTDEEYYARDREGGGYYDPRRPTGCHAGCAGMTQVKAAS</sequence>
<keyword evidence="1" id="KW-0863">Zinc-finger</keyword>
<reference evidence="4" key="2">
    <citation type="journal article" date="2023" name="IMA Fungus">
        <title>Comparative genomic study of the Penicillium genus elucidates a diverse pangenome and 15 lateral gene transfer events.</title>
        <authorList>
            <person name="Petersen C."/>
            <person name="Sorensen T."/>
            <person name="Nielsen M.R."/>
            <person name="Sondergaard T.E."/>
            <person name="Sorensen J.L."/>
            <person name="Fitzpatrick D.A."/>
            <person name="Frisvad J.C."/>
            <person name="Nielsen K.L."/>
        </authorList>
    </citation>
    <scope>NUCLEOTIDE SEQUENCE</scope>
    <source>
        <strain evidence="4">IBT 16125</strain>
    </source>
</reference>
<evidence type="ECO:0000259" key="3">
    <source>
        <dbReference type="PROSITE" id="PS50157"/>
    </source>
</evidence>